<organism evidence="9 10">
    <name type="scientific">Phytophthora fragariae</name>
    <dbReference type="NCBI Taxonomy" id="53985"/>
    <lineage>
        <taxon>Eukaryota</taxon>
        <taxon>Sar</taxon>
        <taxon>Stramenopiles</taxon>
        <taxon>Oomycota</taxon>
        <taxon>Peronosporomycetes</taxon>
        <taxon>Peronosporales</taxon>
        <taxon>Peronosporaceae</taxon>
        <taxon>Phytophthora</taxon>
    </lineage>
</organism>
<dbReference type="Pfam" id="PF17917">
    <property type="entry name" value="RT_RNaseH"/>
    <property type="match status" value="1"/>
</dbReference>
<dbReference type="GO" id="GO:0003676">
    <property type="term" value="F:nucleic acid binding"/>
    <property type="evidence" value="ECO:0007669"/>
    <property type="project" value="InterPro"/>
</dbReference>
<dbReference type="GO" id="GO:0003964">
    <property type="term" value="F:RNA-directed DNA polymerase activity"/>
    <property type="evidence" value="ECO:0007669"/>
    <property type="project" value="UniProtKB-KW"/>
</dbReference>
<dbReference type="SUPFAM" id="SSF53098">
    <property type="entry name" value="Ribonuclease H-like"/>
    <property type="match status" value="1"/>
</dbReference>
<keyword evidence="1" id="KW-0808">Transferase</keyword>
<evidence type="ECO:0000256" key="3">
    <source>
        <dbReference type="ARBA" id="ARBA00022722"/>
    </source>
</evidence>
<evidence type="ECO:0000256" key="6">
    <source>
        <dbReference type="ARBA" id="ARBA00022918"/>
    </source>
</evidence>
<dbReference type="InterPro" id="IPR001584">
    <property type="entry name" value="Integrase_cat-core"/>
</dbReference>
<evidence type="ECO:0000256" key="2">
    <source>
        <dbReference type="ARBA" id="ARBA00022695"/>
    </source>
</evidence>
<dbReference type="InterPro" id="IPR012337">
    <property type="entry name" value="RNaseH-like_sf"/>
</dbReference>
<evidence type="ECO:0000256" key="1">
    <source>
        <dbReference type="ARBA" id="ARBA00022679"/>
    </source>
</evidence>
<dbReference type="Pfam" id="PF00665">
    <property type="entry name" value="rve"/>
    <property type="match status" value="1"/>
</dbReference>
<dbReference type="InterPro" id="IPR041373">
    <property type="entry name" value="RT_RNaseH"/>
</dbReference>
<dbReference type="EMBL" id="QXFY01002486">
    <property type="protein sequence ID" value="KAE9296686.1"/>
    <property type="molecule type" value="Genomic_DNA"/>
</dbReference>
<dbReference type="InterPro" id="IPR036397">
    <property type="entry name" value="RNaseH_sf"/>
</dbReference>
<dbReference type="Gene3D" id="3.30.420.10">
    <property type="entry name" value="Ribonuclease H-like superfamily/Ribonuclease H"/>
    <property type="match status" value="1"/>
</dbReference>
<dbReference type="Pfam" id="PF17921">
    <property type="entry name" value="Integrase_H2C2"/>
    <property type="match status" value="1"/>
</dbReference>
<evidence type="ECO:0000256" key="7">
    <source>
        <dbReference type="SAM" id="MobiDB-lite"/>
    </source>
</evidence>
<evidence type="ECO:0000256" key="4">
    <source>
        <dbReference type="ARBA" id="ARBA00022759"/>
    </source>
</evidence>
<dbReference type="InterPro" id="IPR050951">
    <property type="entry name" value="Retrovirus_Pol_polyprotein"/>
</dbReference>
<evidence type="ECO:0000259" key="8">
    <source>
        <dbReference type="PROSITE" id="PS50994"/>
    </source>
</evidence>
<dbReference type="CDD" id="cd01647">
    <property type="entry name" value="RT_LTR"/>
    <property type="match status" value="1"/>
</dbReference>
<dbReference type="InterPro" id="IPR043502">
    <property type="entry name" value="DNA/RNA_pol_sf"/>
</dbReference>
<protein>
    <recommendedName>
        <fullName evidence="8">Integrase catalytic domain-containing protein</fullName>
    </recommendedName>
</protein>
<dbReference type="GO" id="GO:0015074">
    <property type="term" value="P:DNA integration"/>
    <property type="evidence" value="ECO:0007669"/>
    <property type="project" value="InterPro"/>
</dbReference>
<dbReference type="Gene3D" id="3.30.70.270">
    <property type="match status" value="1"/>
</dbReference>
<comment type="caution">
    <text evidence="9">The sequence shown here is derived from an EMBL/GenBank/DDBJ whole genome shotgun (WGS) entry which is preliminary data.</text>
</comment>
<keyword evidence="3" id="KW-0540">Nuclease</keyword>
<keyword evidence="6" id="KW-0695">RNA-directed DNA polymerase</keyword>
<dbReference type="GO" id="GO:0004519">
    <property type="term" value="F:endonuclease activity"/>
    <property type="evidence" value="ECO:0007669"/>
    <property type="project" value="UniProtKB-KW"/>
</dbReference>
<dbReference type="SUPFAM" id="SSF56672">
    <property type="entry name" value="DNA/RNA polymerases"/>
    <property type="match status" value="1"/>
</dbReference>
<feature type="compositionally biased region" description="Basic residues" evidence="7">
    <location>
        <begin position="990"/>
        <end position="1005"/>
    </location>
</feature>
<gene>
    <name evidence="9" type="ORF">PF008_g23935</name>
</gene>
<feature type="region of interest" description="Disordered" evidence="7">
    <location>
        <begin position="987"/>
        <end position="1006"/>
    </location>
</feature>
<reference evidence="9 10" key="1">
    <citation type="submission" date="2018-09" db="EMBL/GenBank/DDBJ databases">
        <title>Genomic investigation of the strawberry pathogen Phytophthora fragariae indicates pathogenicity is determined by transcriptional variation in three key races.</title>
        <authorList>
            <person name="Adams T.M."/>
            <person name="Armitage A.D."/>
            <person name="Sobczyk M.K."/>
            <person name="Bates H.J."/>
            <person name="Dunwell J.M."/>
            <person name="Nellist C.F."/>
            <person name="Harrison R.J."/>
        </authorList>
    </citation>
    <scope>NUCLEOTIDE SEQUENCE [LARGE SCALE GENOMIC DNA]</scope>
    <source>
        <strain evidence="9 10">NOV-77</strain>
    </source>
</reference>
<dbReference type="PANTHER" id="PTHR37984">
    <property type="entry name" value="PROTEIN CBG26694"/>
    <property type="match status" value="1"/>
</dbReference>
<dbReference type="PROSITE" id="PS50994">
    <property type="entry name" value="INTEGRASE"/>
    <property type="match status" value="1"/>
</dbReference>
<proteinExistence type="predicted"/>
<feature type="domain" description="Integrase catalytic" evidence="8">
    <location>
        <begin position="779"/>
        <end position="940"/>
    </location>
</feature>
<keyword evidence="5" id="KW-0378">Hydrolase</keyword>
<dbReference type="InterPro" id="IPR041588">
    <property type="entry name" value="Integrase_H2C2"/>
</dbReference>
<dbReference type="Gene3D" id="1.10.340.70">
    <property type="match status" value="1"/>
</dbReference>
<keyword evidence="4" id="KW-0255">Endonuclease</keyword>
<keyword evidence="2" id="KW-0548">Nucleotidyltransferase</keyword>
<dbReference type="Pfam" id="PF00078">
    <property type="entry name" value="RVT_1"/>
    <property type="match status" value="1"/>
</dbReference>
<dbReference type="AlphaFoldDB" id="A0A6G0QQ04"/>
<dbReference type="GO" id="GO:0016787">
    <property type="term" value="F:hydrolase activity"/>
    <property type="evidence" value="ECO:0007669"/>
    <property type="project" value="UniProtKB-KW"/>
</dbReference>
<evidence type="ECO:0000313" key="9">
    <source>
        <dbReference type="EMBL" id="KAE9296686.1"/>
    </source>
</evidence>
<evidence type="ECO:0000313" key="10">
    <source>
        <dbReference type="Proteomes" id="UP000486351"/>
    </source>
</evidence>
<sequence>MLATSAGPIILRNLECFVDESDPSHGLIVGCPIMKILEYSTDELLVRARDGQTEWELAGTNDTTAPTAEGTMPLQRVCRLQAAMETSAPSVAASEDIERYETRTAFPTMAPEVLADLIRTLEQIFKVATAMGLVLEPRARLKAILRTRQDVFRLQFSDDPPVRVAPLQVSLKPGVTPTKSQPRRYSPDDRAFLERHVDALWQHSLVFRNPRSRWASAPRIVRKKEQDHDPLAGPRMTVYTRAENERTEAMPWPMPVLEVVIGELEGAHVFFVLDWFRGDCQLPLHPDSQEYFTFVTHRGMYTPTRVPTGATDAVAYCQGVVEEILGDLLGNGILCWLGDILGYAADATALMELLDKVLARCEEYGLKLLAKKCQFFATEVMWCGKLISAQGVMHCPERVQGLIGIPLSRTAGELQQFICAITWMRRGIPEYNRPTGDLYAVLERAMILAGSRKKQKLNRFLLIDAGWSERDTACLNAVRDALLNMLPLAHPSPTAEVCLYADASQAYWGAVVTQIDPSKLQLPLEKQNHRPLDFLSGRFAGASSRWATIEMEAFASVESTRRLEYLLLRPRGYTDHRNLVYMFDPYGSDGTMARYRADKLQRWALSLMSFKYVIEHVPGEVNAWGNLLSLWGAGPVFPTESIARRVARLAVVDRVSPLQEFEFVWRSEGEIRTLQQDTQYQEQARAAGVNWDDERALLLSPNGQVLIPPDATVLQQRLCVIAHAGAGGHRGAKTTAAALSEVFVWATMPADVSTFVQGCLHYMVTAGGKIPRPHGETLVATKPNDLLHFDFLSMLEGEDGSKYVFVLKDGMSGYVELVPCIDATSDQTYASLLDWFKRFGVVRLWVSDQGAHFKNQVIARLQSALGAHHHFTLSYTPWTNGTVKVVNREVLKSVKALLSERKLQTTYWPRVLPVVQVALNSMPSDRLGGATPLTAFTALPGESQLRSILHPQDPLEASVTWVEAEITNHLQTVRAALDGMHAEMTSASEKRRRAARDRHAMKRGLRPPSSVKATLSLLSPRQVEVVTSLPWFGADRNALSALLMITPSRFKI</sequence>
<name>A0A6G0QQ04_9STRA</name>
<dbReference type="Gene3D" id="3.10.10.10">
    <property type="entry name" value="HIV Type 1 Reverse Transcriptase, subunit A, domain 1"/>
    <property type="match status" value="1"/>
</dbReference>
<dbReference type="InterPro" id="IPR000477">
    <property type="entry name" value="RT_dom"/>
</dbReference>
<accession>A0A6G0QQ04</accession>
<evidence type="ECO:0000256" key="5">
    <source>
        <dbReference type="ARBA" id="ARBA00022801"/>
    </source>
</evidence>
<dbReference type="InterPro" id="IPR043128">
    <property type="entry name" value="Rev_trsase/Diguanyl_cyclase"/>
</dbReference>
<dbReference type="Proteomes" id="UP000486351">
    <property type="component" value="Unassembled WGS sequence"/>
</dbReference>
<dbReference type="PANTHER" id="PTHR37984:SF5">
    <property type="entry name" value="PROTEIN NYNRIN-LIKE"/>
    <property type="match status" value="1"/>
</dbReference>